<proteinExistence type="predicted"/>
<evidence type="ECO:0000313" key="1">
    <source>
        <dbReference type="EMBL" id="CAB4719218.1"/>
    </source>
</evidence>
<dbReference type="InterPro" id="IPR007922">
    <property type="entry name" value="DciA-like"/>
</dbReference>
<dbReference type="EMBL" id="CAFBOF010000019">
    <property type="protein sequence ID" value="CAB4978620.1"/>
    <property type="molecule type" value="Genomic_DNA"/>
</dbReference>
<accession>A0A6J6RCK5</accession>
<dbReference type="PANTHER" id="PTHR36456">
    <property type="entry name" value="UPF0232 PROTEIN SCO3875"/>
    <property type="match status" value="1"/>
</dbReference>
<dbReference type="EMBL" id="CAEZYK010000018">
    <property type="protein sequence ID" value="CAB4719218.1"/>
    <property type="molecule type" value="Genomic_DNA"/>
</dbReference>
<evidence type="ECO:0000313" key="2">
    <source>
        <dbReference type="EMBL" id="CAB4911141.1"/>
    </source>
</evidence>
<dbReference type="Pfam" id="PF05258">
    <property type="entry name" value="DciA"/>
    <property type="match status" value="1"/>
</dbReference>
<dbReference type="EMBL" id="CAFBMM010000060">
    <property type="protein sequence ID" value="CAB4911141.1"/>
    <property type="molecule type" value="Genomic_DNA"/>
</dbReference>
<organism evidence="1">
    <name type="scientific">freshwater metagenome</name>
    <dbReference type="NCBI Taxonomy" id="449393"/>
    <lineage>
        <taxon>unclassified sequences</taxon>
        <taxon>metagenomes</taxon>
        <taxon>ecological metagenomes</taxon>
    </lineage>
</organism>
<reference evidence="1" key="1">
    <citation type="submission" date="2020-05" db="EMBL/GenBank/DDBJ databases">
        <authorList>
            <person name="Chiriac C."/>
            <person name="Salcher M."/>
            <person name="Ghai R."/>
            <person name="Kavagutti S V."/>
        </authorList>
    </citation>
    <scope>NUCLEOTIDE SEQUENCE</scope>
</reference>
<dbReference type="EMBL" id="CAFBPQ010000054">
    <property type="protein sequence ID" value="CAB5030753.1"/>
    <property type="molecule type" value="Genomic_DNA"/>
</dbReference>
<evidence type="ECO:0000313" key="4">
    <source>
        <dbReference type="EMBL" id="CAB5030753.1"/>
    </source>
</evidence>
<dbReference type="PANTHER" id="PTHR36456:SF1">
    <property type="entry name" value="UPF0232 PROTEIN SCO3875"/>
    <property type="match status" value="1"/>
</dbReference>
<sequence length="111" mass="12125">MRFSRSNQGVPGEEPDPVVVGDALARLSKELGLADPRIMKQLVDHWPEILGAQVAQHATLQNLRDDTITIAVGSGAWATQLRYLEADIVHRVAEVIGSDAINHVRIVVDPQ</sequence>
<dbReference type="AlphaFoldDB" id="A0A6J6RCK5"/>
<protein>
    <submittedName>
        <fullName evidence="1">Unannotated protein</fullName>
    </submittedName>
</protein>
<name>A0A6J6RCK5_9ZZZZ</name>
<gene>
    <name evidence="1" type="ORF">UFOPK2683_00487</name>
    <name evidence="2" type="ORF">UFOPK3605_01119</name>
    <name evidence="3" type="ORF">UFOPK3897_00969</name>
    <name evidence="4" type="ORF">UFOPK4121_01342</name>
</gene>
<evidence type="ECO:0000313" key="3">
    <source>
        <dbReference type="EMBL" id="CAB4978620.1"/>
    </source>
</evidence>